<dbReference type="GO" id="GO:0043818">
    <property type="term" value="F:precorrin-3B synthase activity"/>
    <property type="evidence" value="ECO:0007669"/>
    <property type="project" value="UniProtKB-EC"/>
</dbReference>
<dbReference type="PANTHER" id="PTHR32439">
    <property type="entry name" value="FERREDOXIN--NITRITE REDUCTASE, CHLOROPLASTIC"/>
    <property type="match status" value="1"/>
</dbReference>
<feature type="domain" description="Nitrite/Sulfite reductase ferredoxin-like" evidence="8">
    <location>
        <begin position="305"/>
        <end position="362"/>
    </location>
</feature>
<evidence type="ECO:0000256" key="3">
    <source>
        <dbReference type="ARBA" id="ARBA00022723"/>
    </source>
</evidence>
<dbReference type="RefSeq" id="WP_311673962.1">
    <property type="nucleotide sequence ID" value="NZ_JAVREQ010000013.1"/>
</dbReference>
<keyword evidence="4 9" id="KW-0560">Oxidoreductase</keyword>
<dbReference type="InterPro" id="IPR005117">
    <property type="entry name" value="NiRdtase/SiRdtase_haem-b_fer"/>
</dbReference>
<reference evidence="10" key="1">
    <citation type="submission" date="2023-07" db="EMBL/GenBank/DDBJ databases">
        <title>30 novel species of actinomycetes from the DSMZ collection.</title>
        <authorList>
            <person name="Nouioui I."/>
        </authorList>
    </citation>
    <scope>NUCLEOTIDE SEQUENCE [LARGE SCALE GENOMIC DNA]</scope>
    <source>
        <strain evidence="10">DSM 42041</strain>
    </source>
</reference>
<dbReference type="Proteomes" id="UP001183414">
    <property type="component" value="Unassembled WGS sequence"/>
</dbReference>
<evidence type="ECO:0000259" key="8">
    <source>
        <dbReference type="Pfam" id="PF03460"/>
    </source>
</evidence>
<organism evidence="9 10">
    <name type="scientific">Streptomyces hazeniae</name>
    <dbReference type="NCBI Taxonomy" id="3075538"/>
    <lineage>
        <taxon>Bacteria</taxon>
        <taxon>Bacillati</taxon>
        <taxon>Actinomycetota</taxon>
        <taxon>Actinomycetes</taxon>
        <taxon>Kitasatosporales</taxon>
        <taxon>Streptomycetaceae</taxon>
        <taxon>Streptomyces</taxon>
    </lineage>
</organism>
<keyword evidence="6" id="KW-0411">Iron-sulfur</keyword>
<feature type="domain" description="Nitrite/Sulfite reductase ferredoxin-like" evidence="8">
    <location>
        <begin position="40"/>
        <end position="97"/>
    </location>
</feature>
<dbReference type="InterPro" id="IPR012798">
    <property type="entry name" value="Cbl_synth_CobG-like"/>
</dbReference>
<feature type="region of interest" description="Disordered" evidence="7">
    <location>
        <begin position="1"/>
        <end position="22"/>
    </location>
</feature>
<gene>
    <name evidence="9" type="primary">cobG</name>
    <name evidence="9" type="ORF">RM572_15640</name>
</gene>
<feature type="compositionally biased region" description="Polar residues" evidence="7">
    <location>
        <begin position="1"/>
        <end position="11"/>
    </location>
</feature>
<evidence type="ECO:0000256" key="7">
    <source>
        <dbReference type="SAM" id="MobiDB-lite"/>
    </source>
</evidence>
<sequence length="468" mass="45956">MPTPRGRTSASPAPVTAPVRGRHDACPGALRLHAADDGALARVRVPGGALTAAQAHLLADTADRLGDGALHLTSRGNVQLRGLAAGCGAQLAARLREAGLLPSAAHERVRNVVATPLSGLDARGHADVRPWVRELDRLLCADPGATGLSGRFLFAFDDGRGDVAALGADVTVTAATPAPGADGTADASGTAVVRVGTSGAAVTVPAADAPGAALYAAQTFLALGTGAWRVSDAPDTAAAVTEALRTRFGRPSPVPGAGPATGDGHDAGAPRVRDAAGAGRATPGVHVEGAGPAPGVVVAPGGVHAALCVTAPLGTLTSAQARLLADLALTRGTRVLRVTPWRGVVVPGLASAAAPTALAETGAAGLVTSAASPWFGLGACAGRPGCAASLSDVRADARAAAAGHDSRPPLPVYLSGCTRRCGRPKGPHVDAVATGDSRYEVSVPGTDDAGEFAAALTATAAARTTADG</sequence>
<protein>
    <submittedName>
        <fullName evidence="9">Precorrin-3B synthase</fullName>
        <ecNumber evidence="9">1.14.13.83</ecNumber>
    </submittedName>
</protein>
<dbReference type="PANTHER" id="PTHR32439:SF9">
    <property type="entry name" value="BLR3264 PROTEIN"/>
    <property type="match status" value="1"/>
</dbReference>
<keyword evidence="3" id="KW-0479">Metal-binding</keyword>
<dbReference type="SUPFAM" id="SSF56014">
    <property type="entry name" value="Nitrite and sulphite reductase 4Fe-4S domain-like"/>
    <property type="match status" value="1"/>
</dbReference>
<dbReference type="EMBL" id="JAVREQ010000013">
    <property type="protein sequence ID" value="MDT0380192.1"/>
    <property type="molecule type" value="Genomic_DNA"/>
</dbReference>
<dbReference type="Pfam" id="PF03460">
    <property type="entry name" value="NIR_SIR_ferr"/>
    <property type="match status" value="2"/>
</dbReference>
<evidence type="ECO:0000256" key="2">
    <source>
        <dbReference type="ARBA" id="ARBA00022617"/>
    </source>
</evidence>
<evidence type="ECO:0000256" key="5">
    <source>
        <dbReference type="ARBA" id="ARBA00023004"/>
    </source>
</evidence>
<evidence type="ECO:0000256" key="6">
    <source>
        <dbReference type="ARBA" id="ARBA00023014"/>
    </source>
</evidence>
<dbReference type="Gene3D" id="3.90.480.10">
    <property type="entry name" value="Sulfite Reductase Hemoprotein,Domain 2"/>
    <property type="match status" value="1"/>
</dbReference>
<dbReference type="InterPro" id="IPR051329">
    <property type="entry name" value="NIR_SIR_4Fe-4S"/>
</dbReference>
<accession>A0ABU2NW21</accession>
<evidence type="ECO:0000256" key="4">
    <source>
        <dbReference type="ARBA" id="ARBA00023002"/>
    </source>
</evidence>
<dbReference type="InterPro" id="IPR045854">
    <property type="entry name" value="NO2/SO3_Rdtase_4Fe4S_sf"/>
</dbReference>
<name>A0ABU2NW21_9ACTN</name>
<proteinExistence type="predicted"/>
<comment type="caution">
    <text evidence="9">The sequence shown here is derived from an EMBL/GenBank/DDBJ whole genome shotgun (WGS) entry which is preliminary data.</text>
</comment>
<dbReference type="InterPro" id="IPR036136">
    <property type="entry name" value="Nit/Sulf_reduc_fer-like_dom_sf"/>
</dbReference>
<keyword evidence="5" id="KW-0408">Iron</keyword>
<keyword evidence="10" id="KW-1185">Reference proteome</keyword>
<evidence type="ECO:0000256" key="1">
    <source>
        <dbReference type="ARBA" id="ARBA00022485"/>
    </source>
</evidence>
<evidence type="ECO:0000313" key="9">
    <source>
        <dbReference type="EMBL" id="MDT0380192.1"/>
    </source>
</evidence>
<keyword evidence="1" id="KW-0004">4Fe-4S</keyword>
<dbReference type="Gene3D" id="3.90.480.20">
    <property type="match status" value="1"/>
</dbReference>
<feature type="region of interest" description="Disordered" evidence="7">
    <location>
        <begin position="248"/>
        <end position="269"/>
    </location>
</feature>
<dbReference type="Gene3D" id="3.30.413.10">
    <property type="entry name" value="Sulfite Reductase Hemoprotein, domain 1"/>
    <property type="match status" value="1"/>
</dbReference>
<evidence type="ECO:0000313" key="10">
    <source>
        <dbReference type="Proteomes" id="UP001183414"/>
    </source>
</evidence>
<dbReference type="EC" id="1.14.13.83" evidence="9"/>
<dbReference type="NCBIfam" id="TIGR02435">
    <property type="entry name" value="CobG"/>
    <property type="match status" value="1"/>
</dbReference>
<dbReference type="SUPFAM" id="SSF55124">
    <property type="entry name" value="Nitrite/Sulfite reductase N-terminal domain-like"/>
    <property type="match status" value="2"/>
</dbReference>
<keyword evidence="2" id="KW-0349">Heme</keyword>